<gene>
    <name evidence="3" type="ORF">FUAX_29230</name>
</gene>
<sequence>MEGRTTGEAEKFLGQLGRKMDELLDKAKEQENGARERVDSTIRDLKKSRETFERDIERIKKESSSDQEFETKVGASLNDLKEAFGKIADRHFPPKKPTDNGQNKSTESEQSNSTDSGECSAP</sequence>
<evidence type="ECO:0000256" key="1">
    <source>
        <dbReference type="SAM" id="Coils"/>
    </source>
</evidence>
<evidence type="ECO:0000313" key="4">
    <source>
        <dbReference type="Proteomes" id="UP001348817"/>
    </source>
</evidence>
<reference evidence="3 4" key="1">
    <citation type="submission" date="2021-12" db="EMBL/GenBank/DDBJ databases">
        <title>Genome sequencing of bacteria with rrn-lacking chromosome and rrn-plasmid.</title>
        <authorList>
            <person name="Anda M."/>
            <person name="Iwasaki W."/>
        </authorList>
    </citation>
    <scope>NUCLEOTIDE SEQUENCE [LARGE SCALE GENOMIC DNA]</scope>
    <source>
        <strain evidence="3 4">DSM 100852</strain>
    </source>
</reference>
<keyword evidence="4" id="KW-1185">Reference proteome</keyword>
<feature type="region of interest" description="Disordered" evidence="2">
    <location>
        <begin position="84"/>
        <end position="122"/>
    </location>
</feature>
<accession>A0AAU9CEE4</accession>
<feature type="compositionally biased region" description="Polar residues" evidence="2">
    <location>
        <begin position="99"/>
        <end position="122"/>
    </location>
</feature>
<dbReference type="RefSeq" id="WP_338392044.1">
    <property type="nucleotide sequence ID" value="NZ_AP025314.1"/>
</dbReference>
<evidence type="ECO:0000256" key="2">
    <source>
        <dbReference type="SAM" id="MobiDB-lite"/>
    </source>
</evidence>
<protein>
    <submittedName>
        <fullName evidence="3">Uncharacterized protein</fullName>
    </submittedName>
</protein>
<keyword evidence="1" id="KW-0175">Coiled coil</keyword>
<feature type="coiled-coil region" evidence="1">
    <location>
        <begin position="13"/>
        <end position="62"/>
    </location>
</feature>
<organism evidence="3 4">
    <name type="scientific">Fulvitalea axinellae</name>
    <dbReference type="NCBI Taxonomy" id="1182444"/>
    <lineage>
        <taxon>Bacteria</taxon>
        <taxon>Pseudomonadati</taxon>
        <taxon>Bacteroidota</taxon>
        <taxon>Cytophagia</taxon>
        <taxon>Cytophagales</taxon>
        <taxon>Persicobacteraceae</taxon>
        <taxon>Fulvitalea</taxon>
    </lineage>
</organism>
<dbReference type="Proteomes" id="UP001348817">
    <property type="component" value="Chromosome"/>
</dbReference>
<name>A0AAU9CEE4_9BACT</name>
<dbReference type="KEGG" id="fax:FUAX_29230"/>
<evidence type="ECO:0000313" key="3">
    <source>
        <dbReference type="EMBL" id="BDD10491.1"/>
    </source>
</evidence>
<feature type="compositionally biased region" description="Basic and acidic residues" evidence="2">
    <location>
        <begin position="84"/>
        <end position="98"/>
    </location>
</feature>
<proteinExistence type="predicted"/>
<dbReference type="EMBL" id="AP025314">
    <property type="protein sequence ID" value="BDD10491.1"/>
    <property type="molecule type" value="Genomic_DNA"/>
</dbReference>
<dbReference type="AlphaFoldDB" id="A0AAU9CEE4"/>